<dbReference type="InterPro" id="IPR004474">
    <property type="entry name" value="LytR_CpsA_psr"/>
</dbReference>
<dbReference type="EMBL" id="BMTU01000013">
    <property type="protein sequence ID" value="GGQ99395.1"/>
    <property type="molecule type" value="Genomic_DNA"/>
</dbReference>
<comment type="caution">
    <text evidence="6">The sequence shown here is derived from an EMBL/GenBank/DDBJ whole genome shotgun (WGS) entry which is preliminary data.</text>
</comment>
<feature type="region of interest" description="Disordered" evidence="2">
    <location>
        <begin position="215"/>
        <end position="240"/>
    </location>
</feature>
<dbReference type="Proteomes" id="UP000656732">
    <property type="component" value="Unassembled WGS sequence"/>
</dbReference>
<dbReference type="Pfam" id="PF03816">
    <property type="entry name" value="LytR_cpsA_psr"/>
    <property type="match status" value="1"/>
</dbReference>
<dbReference type="NCBIfam" id="TIGR00350">
    <property type="entry name" value="lytR_cpsA_psr"/>
    <property type="match status" value="1"/>
</dbReference>
<reference evidence="6" key="1">
    <citation type="journal article" date="2014" name="Int. J. Syst. Evol. Microbiol.">
        <title>Complete genome sequence of Corynebacterium casei LMG S-19264T (=DSM 44701T), isolated from a smear-ripened cheese.</title>
        <authorList>
            <consortium name="US DOE Joint Genome Institute (JGI-PGF)"/>
            <person name="Walter F."/>
            <person name="Albersmeier A."/>
            <person name="Kalinowski J."/>
            <person name="Ruckert C."/>
        </authorList>
    </citation>
    <scope>NUCLEOTIDE SEQUENCE</scope>
    <source>
        <strain evidence="6">JCM 4403</strain>
    </source>
</reference>
<evidence type="ECO:0000259" key="4">
    <source>
        <dbReference type="Pfam" id="PF03816"/>
    </source>
</evidence>
<sequence>MDAPSRGQADGTDPADQWVLNPATGDYELRLNGAPGRPAVPRPRGASRPRPASPSSAPSSAPARVPGQRGHRATPAPAPAPDADGPQDPGRRRRPQQRKGGARRKALMWTGGALGLVLVGGSAFAYYWYDRLNGNIDTVDIGDVGSDKVLADGPVNILVIGNDVRTGEGNEAYGNRDNVTGHADTTLLFHVAGDRSNATVVSIPRDMMTTIPDCETRQPDGSTEVVPGSKGTTRFNESYGVNGRDPGCTMRTVEEIAGVEVDHFMMFDFNAVKTLSTAVGGVEVCLEKPIKDLDGGTKLDLPAGRSTIEGEQALSFLRNRHGLKNESDLDRIEMQQKFVASMIRQLKEDTLDSPSKMLDVADAATKSLTVDKGIGSASKLLTLARELTRIDLKNITLMTLPVIDNPAEPTPVTVVPDPVKAPQVFAMLQDDVSFTEVKKKEKDAKDKQAALLDGPRAEASAVHVDVLNGGGPAGAAQETLVWLRTSEGVARSANQGNAPAKVDRTRLEYAPEQADQARKLADLMGLPASALKPGGEDSDAAQPMRLTLGPDFRKAGVPVAAPKKVDVGQSRADQKMCGK</sequence>
<keyword evidence="7" id="KW-1185">Reference proteome</keyword>
<feature type="region of interest" description="Disordered" evidence="2">
    <location>
        <begin position="1"/>
        <end position="104"/>
    </location>
</feature>
<name>A0A918C0E5_9ACTN</name>
<dbReference type="AlphaFoldDB" id="A0A918C0E5"/>
<dbReference type="Gene3D" id="3.40.630.190">
    <property type="entry name" value="LCP protein"/>
    <property type="match status" value="1"/>
</dbReference>
<keyword evidence="3" id="KW-0812">Transmembrane</keyword>
<gene>
    <name evidence="6" type="ORF">GCM10010280_54010</name>
</gene>
<reference evidence="6" key="2">
    <citation type="submission" date="2020-09" db="EMBL/GenBank/DDBJ databases">
        <authorList>
            <person name="Sun Q."/>
            <person name="Ohkuma M."/>
        </authorList>
    </citation>
    <scope>NUCLEOTIDE SEQUENCE</scope>
    <source>
        <strain evidence="6">JCM 4403</strain>
    </source>
</reference>
<feature type="domain" description="LytR/CpsA/Psr regulator C-terminal" evidence="5">
    <location>
        <begin position="462"/>
        <end position="552"/>
    </location>
</feature>
<proteinExistence type="inferred from homology"/>
<dbReference type="RefSeq" id="WP_189560628.1">
    <property type="nucleotide sequence ID" value="NZ_BMTE01000012.1"/>
</dbReference>
<keyword evidence="3" id="KW-0472">Membrane</keyword>
<evidence type="ECO:0000313" key="6">
    <source>
        <dbReference type="EMBL" id="GGQ99395.1"/>
    </source>
</evidence>
<keyword evidence="3" id="KW-1133">Transmembrane helix</keyword>
<comment type="similarity">
    <text evidence="1">Belongs to the LytR/CpsA/Psr (LCP) family.</text>
</comment>
<dbReference type="InterPro" id="IPR050922">
    <property type="entry name" value="LytR/CpsA/Psr_CW_biosynth"/>
</dbReference>
<feature type="domain" description="Cell envelope-related transcriptional attenuator" evidence="4">
    <location>
        <begin position="182"/>
        <end position="347"/>
    </location>
</feature>
<feature type="transmembrane region" description="Helical" evidence="3">
    <location>
        <begin position="106"/>
        <end position="129"/>
    </location>
</feature>
<evidence type="ECO:0000256" key="2">
    <source>
        <dbReference type="SAM" id="MobiDB-lite"/>
    </source>
</evidence>
<dbReference type="Gene3D" id="3.30.70.2390">
    <property type="match status" value="1"/>
</dbReference>
<accession>A0A918C0E5</accession>
<feature type="region of interest" description="Disordered" evidence="2">
    <location>
        <begin position="528"/>
        <end position="579"/>
    </location>
</feature>
<evidence type="ECO:0000256" key="3">
    <source>
        <dbReference type="SAM" id="Phobius"/>
    </source>
</evidence>
<feature type="compositionally biased region" description="Basic residues" evidence="2">
    <location>
        <begin position="91"/>
        <end position="104"/>
    </location>
</feature>
<evidence type="ECO:0000256" key="1">
    <source>
        <dbReference type="ARBA" id="ARBA00006068"/>
    </source>
</evidence>
<organism evidence="6 7">
    <name type="scientific">Streptomyces pilosus</name>
    <dbReference type="NCBI Taxonomy" id="28893"/>
    <lineage>
        <taxon>Bacteria</taxon>
        <taxon>Bacillati</taxon>
        <taxon>Actinomycetota</taxon>
        <taxon>Actinomycetes</taxon>
        <taxon>Kitasatosporales</taxon>
        <taxon>Streptomycetaceae</taxon>
        <taxon>Streptomyces</taxon>
    </lineage>
</organism>
<dbReference type="Pfam" id="PF13399">
    <property type="entry name" value="LytR_C"/>
    <property type="match status" value="1"/>
</dbReference>
<dbReference type="InterPro" id="IPR027381">
    <property type="entry name" value="LytR/CpsA/Psr_C"/>
</dbReference>
<feature type="compositionally biased region" description="Low complexity" evidence="2">
    <location>
        <begin position="33"/>
        <end position="67"/>
    </location>
</feature>
<evidence type="ECO:0000313" key="7">
    <source>
        <dbReference type="Proteomes" id="UP000656732"/>
    </source>
</evidence>
<dbReference type="PANTHER" id="PTHR33392">
    <property type="entry name" value="POLYISOPRENYL-TEICHOIC ACID--PEPTIDOGLYCAN TEICHOIC ACID TRANSFERASE TAGU"/>
    <property type="match status" value="1"/>
</dbReference>
<dbReference type="PANTHER" id="PTHR33392:SF6">
    <property type="entry name" value="POLYISOPRENYL-TEICHOIC ACID--PEPTIDOGLYCAN TEICHOIC ACID TRANSFERASE TAGU"/>
    <property type="match status" value="1"/>
</dbReference>
<protein>
    <submittedName>
        <fullName evidence="6">LytR family transcriptional regulator</fullName>
    </submittedName>
</protein>
<evidence type="ECO:0000259" key="5">
    <source>
        <dbReference type="Pfam" id="PF13399"/>
    </source>
</evidence>